<keyword evidence="1" id="KW-1133">Transmembrane helix</keyword>
<reference evidence="2 3" key="1">
    <citation type="submission" date="2015-04" db="EMBL/GenBank/DDBJ databases">
        <title>Complete genome sequence of Schizopora paradoxa KUC8140, a cosmopolitan wood degrader in East Asia.</title>
        <authorList>
            <consortium name="DOE Joint Genome Institute"/>
            <person name="Min B."/>
            <person name="Park H."/>
            <person name="Jang Y."/>
            <person name="Kim J.-J."/>
            <person name="Kim K.H."/>
            <person name="Pangilinan J."/>
            <person name="Lipzen A."/>
            <person name="Riley R."/>
            <person name="Grigoriev I.V."/>
            <person name="Spatafora J.W."/>
            <person name="Choi I.-G."/>
        </authorList>
    </citation>
    <scope>NUCLEOTIDE SEQUENCE [LARGE SCALE GENOMIC DNA]</scope>
    <source>
        <strain evidence="2 3">KUC8140</strain>
    </source>
</reference>
<keyword evidence="3" id="KW-1185">Reference proteome</keyword>
<dbReference type="AlphaFoldDB" id="A0A0H2S5A0"/>
<evidence type="ECO:0000313" key="2">
    <source>
        <dbReference type="EMBL" id="KLO12091.1"/>
    </source>
</evidence>
<keyword evidence="1" id="KW-0812">Transmembrane</keyword>
<dbReference type="EMBL" id="KQ085985">
    <property type="protein sequence ID" value="KLO12091.1"/>
    <property type="molecule type" value="Genomic_DNA"/>
</dbReference>
<accession>A0A0H2S5A0</accession>
<organism evidence="2 3">
    <name type="scientific">Schizopora paradoxa</name>
    <dbReference type="NCBI Taxonomy" id="27342"/>
    <lineage>
        <taxon>Eukaryota</taxon>
        <taxon>Fungi</taxon>
        <taxon>Dikarya</taxon>
        <taxon>Basidiomycota</taxon>
        <taxon>Agaricomycotina</taxon>
        <taxon>Agaricomycetes</taxon>
        <taxon>Hymenochaetales</taxon>
        <taxon>Schizoporaceae</taxon>
        <taxon>Schizopora</taxon>
    </lineage>
</organism>
<gene>
    <name evidence="2" type="ORF">SCHPADRAFT_437556</name>
</gene>
<sequence>MIRSPSLLSWSILPSSSARRMTTSADTVVGTIIPEHTIATEIMAAAVAPFLFAAGPGAARLTRRRLINRIKRRRYRCILHECRPI</sequence>
<evidence type="ECO:0000313" key="3">
    <source>
        <dbReference type="Proteomes" id="UP000053477"/>
    </source>
</evidence>
<keyword evidence="1" id="KW-0472">Membrane</keyword>
<dbReference type="InParanoid" id="A0A0H2S5A0"/>
<feature type="transmembrane region" description="Helical" evidence="1">
    <location>
        <begin position="42"/>
        <end position="62"/>
    </location>
</feature>
<evidence type="ECO:0000256" key="1">
    <source>
        <dbReference type="SAM" id="Phobius"/>
    </source>
</evidence>
<name>A0A0H2S5A0_9AGAM</name>
<dbReference type="Proteomes" id="UP000053477">
    <property type="component" value="Unassembled WGS sequence"/>
</dbReference>
<protein>
    <submittedName>
        <fullName evidence="2">Uncharacterized protein</fullName>
    </submittedName>
</protein>
<proteinExistence type="predicted"/>